<dbReference type="InterPro" id="IPR043136">
    <property type="entry name" value="B30.2/SPRY_sf"/>
</dbReference>
<dbReference type="Proteomes" id="UP000580250">
    <property type="component" value="Unassembled WGS sequence"/>
</dbReference>
<evidence type="ECO:0000313" key="3">
    <source>
        <dbReference type="Proteomes" id="UP000580250"/>
    </source>
</evidence>
<proteinExistence type="predicted"/>
<dbReference type="Gene3D" id="2.60.120.920">
    <property type="match status" value="1"/>
</dbReference>
<gene>
    <name evidence="2" type="ORF">MENT_LOCUS41565</name>
</gene>
<evidence type="ECO:0000256" key="1">
    <source>
        <dbReference type="SAM" id="Coils"/>
    </source>
</evidence>
<feature type="coiled-coil region" evidence="1">
    <location>
        <begin position="21"/>
        <end position="124"/>
    </location>
</feature>
<accession>A0A6V7WPE4</accession>
<evidence type="ECO:0000313" key="2">
    <source>
        <dbReference type="EMBL" id="CAD2188885.1"/>
    </source>
</evidence>
<dbReference type="EMBL" id="CAJEWN010000718">
    <property type="protein sequence ID" value="CAD2188885.1"/>
    <property type="molecule type" value="Genomic_DNA"/>
</dbReference>
<comment type="caution">
    <text evidence="2">The sequence shown here is derived from an EMBL/GenBank/DDBJ whole genome shotgun (WGS) entry which is preliminary data.</text>
</comment>
<organism evidence="2 3">
    <name type="scientific">Meloidogyne enterolobii</name>
    <name type="common">Root-knot nematode worm</name>
    <name type="synonym">Meloidogyne mayaguensis</name>
    <dbReference type="NCBI Taxonomy" id="390850"/>
    <lineage>
        <taxon>Eukaryota</taxon>
        <taxon>Metazoa</taxon>
        <taxon>Ecdysozoa</taxon>
        <taxon>Nematoda</taxon>
        <taxon>Chromadorea</taxon>
        <taxon>Rhabditida</taxon>
        <taxon>Tylenchina</taxon>
        <taxon>Tylenchomorpha</taxon>
        <taxon>Tylenchoidea</taxon>
        <taxon>Meloidogynidae</taxon>
        <taxon>Meloidogyninae</taxon>
        <taxon>Meloidogyne</taxon>
    </lineage>
</organism>
<protein>
    <submittedName>
        <fullName evidence="2">Uncharacterized protein</fullName>
    </submittedName>
</protein>
<name>A0A6V7WPE4_MELEN</name>
<keyword evidence="1" id="KW-0175">Coiled coil</keyword>
<sequence>MTEEGSSNHDLELNPCQCNYLIKLQNNFANLQKNLFEEKENSLNLEKKVYFLEKEKEFNLKMKEIEDKNIFLENKLKEEKEKIQKIKIDNHQKDEKINSLEKANELINKKVDALTIELEQLKNKACIFLNFISIENKWKEIDFSYRSDFKCCENKCIRTNKPIGNCIKGNGFVNLINDENIKYIKCGKGKGVNKSCLIIAENSFKEPPDSNNYFLFYFEIKCTKIEGLLNNDKNLMFIGLKMGDEYEYIRFGADCASILDNYDNFNIPQFTWNNSDVFGCGLVYPPDDDTYVFFTQNGKQIGKAVYLTDGSNSYTPYVALNCCSVETNFGNNLETKPFVYDISKHLVTEYY</sequence>
<reference evidence="2 3" key="1">
    <citation type="submission" date="2020-08" db="EMBL/GenBank/DDBJ databases">
        <authorList>
            <person name="Koutsovoulos G."/>
            <person name="Danchin GJ E."/>
        </authorList>
    </citation>
    <scope>NUCLEOTIDE SEQUENCE [LARGE SCALE GENOMIC DNA]</scope>
</reference>
<dbReference type="AlphaFoldDB" id="A0A6V7WPE4"/>